<protein>
    <submittedName>
        <fullName evidence="1">Uncharacterized protein</fullName>
    </submittedName>
</protein>
<dbReference type="EMBL" id="JAEMUK010000078">
    <property type="protein sequence ID" value="MBJ7544414.1"/>
    <property type="molecule type" value="Genomic_DNA"/>
</dbReference>
<sequence>MIDKIARNAEGRDSFGQFAELEKVLIAALRDTEAALDKIEAERRMRDGNK</sequence>
<evidence type="ECO:0000313" key="1">
    <source>
        <dbReference type="EMBL" id="MBJ7544414.1"/>
    </source>
</evidence>
<accession>A0A8I1GFZ9</accession>
<proteinExistence type="predicted"/>
<gene>
    <name evidence="1" type="ORF">JDN41_12740</name>
</gene>
<name>A0A8I1GFZ9_9HYPH</name>
<reference evidence="1 2" key="1">
    <citation type="submission" date="2020-12" db="EMBL/GenBank/DDBJ databases">
        <title>Revised draft genomes of Rhodomicrobium vannielii ATCC 17100 and Rhodomicrobium udaipurense JA643.</title>
        <authorList>
            <person name="Conners E.M."/>
            <person name="Davenport E.J."/>
            <person name="Bose A."/>
        </authorList>
    </citation>
    <scope>NUCLEOTIDE SEQUENCE [LARGE SCALE GENOMIC DNA]</scope>
    <source>
        <strain evidence="1 2">JA643</strain>
    </source>
</reference>
<keyword evidence="2" id="KW-1185">Reference proteome</keyword>
<dbReference type="Proteomes" id="UP000623250">
    <property type="component" value="Unassembled WGS sequence"/>
</dbReference>
<organism evidence="1 2">
    <name type="scientific">Rhodomicrobium udaipurense</name>
    <dbReference type="NCBI Taxonomy" id="1202716"/>
    <lineage>
        <taxon>Bacteria</taxon>
        <taxon>Pseudomonadati</taxon>
        <taxon>Pseudomonadota</taxon>
        <taxon>Alphaproteobacteria</taxon>
        <taxon>Hyphomicrobiales</taxon>
        <taxon>Hyphomicrobiaceae</taxon>
        <taxon>Rhodomicrobium</taxon>
    </lineage>
</organism>
<dbReference type="AlphaFoldDB" id="A0A8I1GFZ9"/>
<comment type="caution">
    <text evidence="1">The sequence shown here is derived from an EMBL/GenBank/DDBJ whole genome shotgun (WGS) entry which is preliminary data.</text>
</comment>
<dbReference type="RefSeq" id="WP_155955258.1">
    <property type="nucleotide sequence ID" value="NZ_JAEMUK010000078.1"/>
</dbReference>
<evidence type="ECO:0000313" key="2">
    <source>
        <dbReference type="Proteomes" id="UP000623250"/>
    </source>
</evidence>